<evidence type="ECO:0000313" key="3">
    <source>
        <dbReference type="WBParaSite" id="L893_g12533.t2"/>
    </source>
</evidence>
<evidence type="ECO:0000313" key="2">
    <source>
        <dbReference type="Proteomes" id="UP000095287"/>
    </source>
</evidence>
<protein>
    <submittedName>
        <fullName evidence="3">ShKT domain-containing protein</fullName>
    </submittedName>
</protein>
<feature type="compositionally biased region" description="Low complexity" evidence="1">
    <location>
        <begin position="58"/>
        <end position="71"/>
    </location>
</feature>
<accession>A0A1I7Y4J0</accession>
<organism evidence="2 3">
    <name type="scientific">Steinernema glaseri</name>
    <dbReference type="NCBI Taxonomy" id="37863"/>
    <lineage>
        <taxon>Eukaryota</taxon>
        <taxon>Metazoa</taxon>
        <taxon>Ecdysozoa</taxon>
        <taxon>Nematoda</taxon>
        <taxon>Chromadorea</taxon>
        <taxon>Rhabditida</taxon>
        <taxon>Tylenchina</taxon>
        <taxon>Panagrolaimomorpha</taxon>
        <taxon>Strongyloidoidea</taxon>
        <taxon>Steinernematidae</taxon>
        <taxon>Steinernema</taxon>
    </lineage>
</organism>
<dbReference type="AlphaFoldDB" id="A0A1I7Y4J0"/>
<dbReference type="WBParaSite" id="L893_g12533.t2">
    <property type="protein sequence ID" value="L893_g12533.t2"/>
    <property type="gene ID" value="L893_g12533"/>
</dbReference>
<sequence length="108" mass="12562">MTTHSPWRDTTDYSTEAPEGSTWWPRWTTEWWKTPDWWGTTPRYGDNTPHWATRPSHTTTEAPYTESTTPTRPTCFDTPGTNCRRFKEAGLCRIGAIWDECKRSCAVC</sequence>
<keyword evidence="2" id="KW-1185">Reference proteome</keyword>
<name>A0A1I7Y4J0_9BILA</name>
<dbReference type="Proteomes" id="UP000095287">
    <property type="component" value="Unplaced"/>
</dbReference>
<evidence type="ECO:0000256" key="1">
    <source>
        <dbReference type="SAM" id="MobiDB-lite"/>
    </source>
</evidence>
<feature type="region of interest" description="Disordered" evidence="1">
    <location>
        <begin position="1"/>
        <end position="21"/>
    </location>
</feature>
<feature type="region of interest" description="Disordered" evidence="1">
    <location>
        <begin position="49"/>
        <end position="72"/>
    </location>
</feature>
<feature type="compositionally biased region" description="Basic and acidic residues" evidence="1">
    <location>
        <begin position="1"/>
        <end position="11"/>
    </location>
</feature>
<reference evidence="3" key="1">
    <citation type="submission" date="2016-11" db="UniProtKB">
        <authorList>
            <consortium name="WormBaseParasite"/>
        </authorList>
    </citation>
    <scope>IDENTIFICATION</scope>
</reference>
<proteinExistence type="predicted"/>